<evidence type="ECO:0000313" key="3">
    <source>
        <dbReference type="Proteomes" id="UP000094336"/>
    </source>
</evidence>
<dbReference type="GO" id="GO:0005802">
    <property type="term" value="C:trans-Golgi network"/>
    <property type="evidence" value="ECO:0007669"/>
    <property type="project" value="TreeGrafter"/>
</dbReference>
<dbReference type="AlphaFoldDB" id="A0A1E3QL05"/>
<dbReference type="Proteomes" id="UP000094336">
    <property type="component" value="Unassembled WGS sequence"/>
</dbReference>
<keyword evidence="3" id="KW-1185">Reference proteome</keyword>
<dbReference type="OrthoDB" id="411211at2759"/>
<accession>A0A1E3QL05</accession>
<reference evidence="3" key="1">
    <citation type="submission" date="2016-05" db="EMBL/GenBank/DDBJ databases">
        <title>Comparative genomics of biotechnologically important yeasts.</title>
        <authorList>
            <consortium name="DOE Joint Genome Institute"/>
            <person name="Riley R."/>
            <person name="Haridas S."/>
            <person name="Wolfe K.H."/>
            <person name="Lopes M.R."/>
            <person name="Hittinger C.T."/>
            <person name="Goker M."/>
            <person name="Salamov A."/>
            <person name="Wisecaver J."/>
            <person name="Long T.M."/>
            <person name="Aerts A.L."/>
            <person name="Barry K."/>
            <person name="Choi C."/>
            <person name="Clum A."/>
            <person name="Coughlan A.Y."/>
            <person name="Deshpande S."/>
            <person name="Douglass A.P."/>
            <person name="Hanson S.J."/>
            <person name="Klenk H.-P."/>
            <person name="Labutti K."/>
            <person name="Lapidus A."/>
            <person name="Lindquist E."/>
            <person name="Lipzen A."/>
            <person name="Meier-Kolthoff J.P."/>
            <person name="Ohm R.A."/>
            <person name="Otillar R.P."/>
            <person name="Pangilinan J."/>
            <person name="Peng Y."/>
            <person name="Rokas A."/>
            <person name="Rosa C.A."/>
            <person name="Scheuner C."/>
            <person name="Sibirny A.A."/>
            <person name="Slot J.C."/>
            <person name="Stielow J.B."/>
            <person name="Sun H."/>
            <person name="Kurtzman C.P."/>
            <person name="Blackwell M."/>
            <person name="Grigoriev I.V."/>
            <person name="Jeffries T.W."/>
        </authorList>
    </citation>
    <scope>NUCLEOTIDE SEQUENCE [LARGE SCALE GENOMIC DNA]</scope>
    <source>
        <strain evidence="3">NRRL Y-12698</strain>
    </source>
</reference>
<evidence type="ECO:0000313" key="2">
    <source>
        <dbReference type="EMBL" id="ODQ77677.1"/>
    </source>
</evidence>
<dbReference type="GO" id="GO:0043001">
    <property type="term" value="P:Golgi to plasma membrane protein transport"/>
    <property type="evidence" value="ECO:0007669"/>
    <property type="project" value="TreeGrafter"/>
</dbReference>
<dbReference type="PANTHER" id="PTHR13465:SF2">
    <property type="entry name" value="PHAGOSOME ASSEMBLY FACTOR 1"/>
    <property type="match status" value="1"/>
</dbReference>
<proteinExistence type="inferred from homology"/>
<name>A0A1E3QL05_9ASCO</name>
<dbReference type="GeneID" id="30147740"/>
<dbReference type="EMBL" id="KV454439">
    <property type="protein sequence ID" value="ODQ77677.1"/>
    <property type="molecule type" value="Genomic_DNA"/>
</dbReference>
<organism evidence="2 3">
    <name type="scientific">Babjeviella inositovora NRRL Y-12698</name>
    <dbReference type="NCBI Taxonomy" id="984486"/>
    <lineage>
        <taxon>Eukaryota</taxon>
        <taxon>Fungi</taxon>
        <taxon>Dikarya</taxon>
        <taxon>Ascomycota</taxon>
        <taxon>Saccharomycotina</taxon>
        <taxon>Pichiomycetes</taxon>
        <taxon>Serinales incertae sedis</taxon>
        <taxon>Babjeviella</taxon>
    </lineage>
</organism>
<sequence length="462" mass="52184">MCLIARINTSELGQSLYETIHYLQRTVHDAFKLTYSHRDILQTPIVIFCPLLKLRLTFEPFHQKLILVEILLESAESETTVNFTYNAHWITPKPSFAKIYNKIFGPTFPGKLNAAQKTYILSYPGISFKFNLDSVGEKAWEQLKASQTDLNLLNVDINHNQVLCSSISVYHGAQSWERFAESLQCILKNVVHSASAGSPLATLIRPLNGSSRLQKLYVNLPMGHARFVFQDGHDTTLVLGSTTQQEVLARLGPPEEAFRKAHSSGLLIHQLANGPAPSTPRGEFPLLEAKVFHNYFRYGCDLMYDTSCDASSGGSPVLKKIVLHSGVVDSLDFMRWEKCNWCIWDPKGTLSQYNLPETAFDWVEEGALQYIVNSEMYFAEVAVNGTGAKKPILLDRNETEFIHDLEIIDSSEYLSQGERESVGWEVEDERTKNWGQTMLYGSRRCIWEVLISNDSISSVVVF</sequence>
<dbReference type="InterPro" id="IPR005373">
    <property type="entry name" value="PHAF1"/>
</dbReference>
<dbReference type="RefSeq" id="XP_018983005.1">
    <property type="nucleotide sequence ID" value="XM_019129887.1"/>
</dbReference>
<dbReference type="PANTHER" id="PTHR13465">
    <property type="entry name" value="UPF0183 PROTEIN"/>
    <property type="match status" value="1"/>
</dbReference>
<comment type="similarity">
    <text evidence="1">Belongs to the PHAF1 family.</text>
</comment>
<evidence type="ECO:0000256" key="1">
    <source>
        <dbReference type="ARBA" id="ARBA00024339"/>
    </source>
</evidence>
<gene>
    <name evidence="2" type="ORF">BABINDRAFT_163388</name>
</gene>
<dbReference type="Pfam" id="PF03676">
    <property type="entry name" value="PHAF1"/>
    <property type="match status" value="1"/>
</dbReference>
<dbReference type="InterPro" id="IPR039156">
    <property type="entry name" value="PHAF1/BROMI"/>
</dbReference>
<protein>
    <submittedName>
        <fullName evidence="2">Uncharacterized protein</fullName>
    </submittedName>
</protein>